<dbReference type="AlphaFoldDB" id="A0A1E3QYY8"/>
<reference evidence="3" key="1">
    <citation type="submission" date="2016-05" db="EMBL/GenBank/DDBJ databases">
        <title>Comparative genomics of biotechnologically important yeasts.</title>
        <authorList>
            <consortium name="DOE Joint Genome Institute"/>
            <person name="Riley R."/>
            <person name="Haridas S."/>
            <person name="Wolfe K.H."/>
            <person name="Lopes M.R."/>
            <person name="Hittinger C.T."/>
            <person name="Goker M."/>
            <person name="Salamov A."/>
            <person name="Wisecaver J."/>
            <person name="Long T.M."/>
            <person name="Aerts A.L."/>
            <person name="Barry K."/>
            <person name="Choi C."/>
            <person name="Clum A."/>
            <person name="Coughlan A.Y."/>
            <person name="Deshpande S."/>
            <person name="Douglass A.P."/>
            <person name="Hanson S.J."/>
            <person name="Klenk H.-P."/>
            <person name="Labutti K."/>
            <person name="Lapidus A."/>
            <person name="Lindquist E."/>
            <person name="Lipzen A."/>
            <person name="Meier-Kolthoff J.P."/>
            <person name="Ohm R.A."/>
            <person name="Otillar R.P."/>
            <person name="Pangilinan J."/>
            <person name="Peng Y."/>
            <person name="Rokas A."/>
            <person name="Rosa C.A."/>
            <person name="Scheuner C."/>
            <person name="Sibirny A.A."/>
            <person name="Slot J.C."/>
            <person name="Stielow J.B."/>
            <person name="Sun H."/>
            <person name="Kurtzman C.P."/>
            <person name="Blackwell M."/>
            <person name="Grigoriev I.V."/>
            <person name="Jeffries T.W."/>
        </authorList>
    </citation>
    <scope>NUCLEOTIDE SEQUENCE [LARGE SCALE GENOMIC DNA]</scope>
    <source>
        <strain evidence="3">NRRL Y-12698</strain>
    </source>
</reference>
<organism evidence="2 3">
    <name type="scientific">Babjeviella inositovora NRRL Y-12698</name>
    <dbReference type="NCBI Taxonomy" id="984486"/>
    <lineage>
        <taxon>Eukaryota</taxon>
        <taxon>Fungi</taxon>
        <taxon>Dikarya</taxon>
        <taxon>Ascomycota</taxon>
        <taxon>Saccharomycotina</taxon>
        <taxon>Pichiomycetes</taxon>
        <taxon>Serinales incertae sedis</taxon>
        <taxon>Babjeviella</taxon>
    </lineage>
</organism>
<proteinExistence type="predicted"/>
<sequence length="212" mass="23206">MNYLLLDITSPALRFPPAILAPSRTRFPFQLAINVPDEANLPQATLFQVVDICNITELLITQLDNWEALHDPSSVSVDKLRNAANTGIIRNVDLDASDQPIQGPPKPSSSNNRTRTFKLTLQDTLGALCYGFEMEKLAFLAGQTMGSDFPITLGAKLVVKSGTLMVKGVLFLTNASVEFLGGEIPALNVDLAKRQIERLKQEIQAEKNKTPS</sequence>
<accession>A0A1E3QYY8</accession>
<dbReference type="GeneID" id="30150041"/>
<dbReference type="OrthoDB" id="341511at2759"/>
<dbReference type="EMBL" id="KV454426">
    <property type="protein sequence ID" value="ODQ82302.1"/>
    <property type="molecule type" value="Genomic_DNA"/>
</dbReference>
<feature type="domain" description="RecQ mediated genome instability protein 1 OB-fold" evidence="1">
    <location>
        <begin position="39"/>
        <end position="189"/>
    </location>
</feature>
<dbReference type="STRING" id="984486.A0A1E3QYY8"/>
<name>A0A1E3QYY8_9ASCO</name>
<dbReference type="InterPro" id="IPR013894">
    <property type="entry name" value="RMI1_OB"/>
</dbReference>
<dbReference type="Pfam" id="PF08585">
    <property type="entry name" value="RMI1_N_C"/>
    <property type="match status" value="1"/>
</dbReference>
<dbReference type="RefSeq" id="XP_018987630.1">
    <property type="nucleotide sequence ID" value="XM_019132188.1"/>
</dbReference>
<evidence type="ECO:0000313" key="2">
    <source>
        <dbReference type="EMBL" id="ODQ82302.1"/>
    </source>
</evidence>
<keyword evidence="3" id="KW-1185">Reference proteome</keyword>
<dbReference type="InterPro" id="IPR042470">
    <property type="entry name" value="RMI1_N_C_sf"/>
</dbReference>
<gene>
    <name evidence="2" type="ORF">BABINDRAFT_5295</name>
</gene>
<evidence type="ECO:0000313" key="3">
    <source>
        <dbReference type="Proteomes" id="UP000094336"/>
    </source>
</evidence>
<evidence type="ECO:0000259" key="1">
    <source>
        <dbReference type="Pfam" id="PF08585"/>
    </source>
</evidence>
<dbReference type="Proteomes" id="UP000094336">
    <property type="component" value="Unassembled WGS sequence"/>
</dbReference>
<protein>
    <recommendedName>
        <fullName evidence="1">RecQ mediated genome instability protein 1 OB-fold domain-containing protein</fullName>
    </recommendedName>
</protein>
<dbReference type="Gene3D" id="2.40.50.770">
    <property type="entry name" value="RecQ-mediated genome instability protein Rmi1, C-terminal domain"/>
    <property type="match status" value="1"/>
</dbReference>